<dbReference type="Proteomes" id="UP000199263">
    <property type="component" value="Unassembled WGS sequence"/>
</dbReference>
<protein>
    <recommendedName>
        <fullName evidence="4">WXG100 family type VII secretion target</fullName>
    </recommendedName>
</protein>
<evidence type="ECO:0000313" key="2">
    <source>
        <dbReference type="EMBL" id="SFD11246.1"/>
    </source>
</evidence>
<keyword evidence="3" id="KW-1185">Reference proteome</keyword>
<keyword evidence="1" id="KW-0175">Coiled coil</keyword>
<reference evidence="2 3" key="1">
    <citation type="submission" date="2016-10" db="EMBL/GenBank/DDBJ databases">
        <authorList>
            <person name="de Groot N.N."/>
        </authorList>
    </citation>
    <scope>NUCLEOTIDE SEQUENCE [LARGE SCALE GENOMIC DNA]</scope>
    <source>
        <strain evidence="2 3">DSM 12992</strain>
    </source>
</reference>
<accession>A0A1I1PN92</accession>
<evidence type="ECO:0008006" key="4">
    <source>
        <dbReference type="Google" id="ProtNLM"/>
    </source>
</evidence>
<feature type="coiled-coil region" evidence="1">
    <location>
        <begin position="5"/>
        <end position="39"/>
    </location>
</feature>
<evidence type="ECO:0000313" key="3">
    <source>
        <dbReference type="Proteomes" id="UP000199263"/>
    </source>
</evidence>
<name>A0A1I1PN92_9CLOT</name>
<feature type="coiled-coil region" evidence="1">
    <location>
        <begin position="485"/>
        <end position="512"/>
    </location>
</feature>
<proteinExistence type="predicted"/>
<dbReference type="STRING" id="119641.SAMN05421842_12030"/>
<dbReference type="EMBL" id="FOMG01000020">
    <property type="protein sequence ID" value="SFD11246.1"/>
    <property type="molecule type" value="Genomic_DNA"/>
</dbReference>
<dbReference type="OrthoDB" id="1942394at2"/>
<dbReference type="AlphaFoldDB" id="A0A1I1PN92"/>
<evidence type="ECO:0000256" key="1">
    <source>
        <dbReference type="SAM" id="Coils"/>
    </source>
</evidence>
<sequence>MRLDIKVLSETITEYNNLFNKLEETKTGLEEAVSTLTANGWSGTAKISYEQAFEYTMHCYKQFEEDFVKRMKKVLEKDTKARASALKNRCEDFENCILGSEKGIYGEDCGGTSGIISLEYDNVTKIGENTTDITFDLVQKEQNKLRDISDTIRKHGWFSNGGLRYCSFNVDNEVSQCATVINKEKERIANFNQSFGRYYNGIQSMEDTVASGLKILIDDVAKDVTRDYYTPIDCNSNNYDWDRIKGLMELDPDLISNDDYDDLMKIYTKMADDDDKASMERFIENSYIYIGPQNAQRDLPLDCYTISPVYKEMSNRYKLMAELMVEGAGNSILSEKSSEESKKIRKYISNSDILSSVIKHASVVDASTIESGHKIDVTIKGHQIYKNNDYEGNNYDISINGKIPKAKDEDTNIKFTVFELSDTQNDNIAKATQDKLKSMKKDLTDVVEDVGKDYVKGKVTDFMEDSVKDVVKGIAPKAAGYVGVAADVLNALNDINEKYTEVQDENKGLNHSANMIDIGRYTDALAINSSVSVGEGKDGTAELESTYVNLDETKFRIWYYRNHGDENGSGVKKGDTSIENYVNWYEGGGKKHIEQRRDAEKIQTDYKKSEESEIKSLKELLQGSDVKSDVIESVDK</sequence>
<organism evidence="2 3">
    <name type="scientific">Clostridium uliginosum</name>
    <dbReference type="NCBI Taxonomy" id="119641"/>
    <lineage>
        <taxon>Bacteria</taxon>
        <taxon>Bacillati</taxon>
        <taxon>Bacillota</taxon>
        <taxon>Clostridia</taxon>
        <taxon>Eubacteriales</taxon>
        <taxon>Clostridiaceae</taxon>
        <taxon>Clostridium</taxon>
    </lineage>
</organism>
<dbReference type="RefSeq" id="WP_090092361.1">
    <property type="nucleotide sequence ID" value="NZ_FOMG01000020.1"/>
</dbReference>
<gene>
    <name evidence="2" type="ORF">SAMN05421842_12030</name>
</gene>